<evidence type="ECO:0000256" key="1">
    <source>
        <dbReference type="SAM" id="SignalP"/>
    </source>
</evidence>
<name>A0ABX7N1Z2_9BACT</name>
<reference evidence="2 3" key="1">
    <citation type="submission" date="2021-02" db="EMBL/GenBank/DDBJ databases">
        <title>De Novo genome assembly of isolated myxobacteria.</title>
        <authorList>
            <person name="Stevens D.C."/>
        </authorList>
    </citation>
    <scope>NUCLEOTIDE SEQUENCE [LARGE SCALE GENOMIC DNA]</scope>
    <source>
        <strain evidence="2 3">SCHIC003</strain>
    </source>
</reference>
<evidence type="ECO:0000313" key="2">
    <source>
        <dbReference type="EMBL" id="QSQ12444.1"/>
    </source>
</evidence>
<gene>
    <name evidence="2" type="ORF">JY572_29365</name>
</gene>
<accession>A0ABX7N1Z2</accession>
<evidence type="ECO:0008006" key="4">
    <source>
        <dbReference type="Google" id="ProtNLM"/>
    </source>
</evidence>
<dbReference type="EMBL" id="CP071091">
    <property type="protein sequence ID" value="QSQ12444.1"/>
    <property type="molecule type" value="Genomic_DNA"/>
</dbReference>
<keyword evidence="3" id="KW-1185">Reference proteome</keyword>
<feature type="signal peptide" evidence="1">
    <location>
        <begin position="1"/>
        <end position="20"/>
    </location>
</feature>
<proteinExistence type="predicted"/>
<protein>
    <recommendedName>
        <fullName evidence="4">Lipoprotein</fullName>
    </recommendedName>
</protein>
<evidence type="ECO:0000313" key="3">
    <source>
        <dbReference type="Proteomes" id="UP000663090"/>
    </source>
</evidence>
<feature type="chain" id="PRO_5046169753" description="Lipoprotein" evidence="1">
    <location>
        <begin position="21"/>
        <end position="256"/>
    </location>
</feature>
<sequence>MKTLTSTLSSLMLLAAAACGANPGEVPTSSLDTTQQELPCETCEPGGGGGDDDDTPPIIVHGYEINLPLLNPSKMPPGWCTVDIGYGEGHVFRCADWGRGTMDWGGGNAVFHVNSGGSWYSSTEFYNGRIFVEVPKAEGFVPIAQTLGFYTHPQNVPGLVRGSIEMLTLKPNPSEVILAVQVNQGGVWTDVSTSRSTITNIRQMHELQALVYPNQEVRFEVRAKARPDAYSEYFLWKVRMFGAQCYPDFSNGTGCL</sequence>
<dbReference type="RefSeq" id="WP_206714171.1">
    <property type="nucleotide sequence ID" value="NZ_CP071091.1"/>
</dbReference>
<organism evidence="2 3">
    <name type="scientific">Myxococcus landrumensis</name>
    <dbReference type="NCBI Taxonomy" id="2813577"/>
    <lineage>
        <taxon>Bacteria</taxon>
        <taxon>Pseudomonadati</taxon>
        <taxon>Myxococcota</taxon>
        <taxon>Myxococcia</taxon>
        <taxon>Myxococcales</taxon>
        <taxon>Cystobacterineae</taxon>
        <taxon>Myxococcaceae</taxon>
        <taxon>Myxococcus</taxon>
    </lineage>
</organism>
<dbReference type="PROSITE" id="PS51257">
    <property type="entry name" value="PROKAR_LIPOPROTEIN"/>
    <property type="match status" value="1"/>
</dbReference>
<dbReference type="Proteomes" id="UP000663090">
    <property type="component" value="Chromosome"/>
</dbReference>
<keyword evidence="1" id="KW-0732">Signal</keyword>